<dbReference type="AlphaFoldDB" id="A0A2T1KKC7"/>
<dbReference type="InterPro" id="IPR042564">
    <property type="entry name" value="CRISPR-Cas6/Csy4_sf"/>
</dbReference>
<dbReference type="Gene3D" id="3.30.70.2540">
    <property type="entry name" value="CRISPR-associated endoribonuclease Cas6/Csy4"/>
    <property type="match status" value="1"/>
</dbReference>
<dbReference type="Proteomes" id="UP000239866">
    <property type="component" value="Unassembled WGS sequence"/>
</dbReference>
<dbReference type="OrthoDB" id="259831at2"/>
<dbReference type="RefSeq" id="WP_106761806.1">
    <property type="nucleotide sequence ID" value="NZ_PXNP01000023.1"/>
</dbReference>
<dbReference type="Pfam" id="PF09618">
    <property type="entry name" value="Cas_Csy4"/>
    <property type="match status" value="1"/>
</dbReference>
<dbReference type="EMBL" id="PXNP01000023">
    <property type="protein sequence ID" value="PSF10606.1"/>
    <property type="molecule type" value="Genomic_DNA"/>
</dbReference>
<gene>
    <name evidence="1" type="primary">cas6f</name>
    <name evidence="1" type="ORF">C7H09_06590</name>
</gene>
<evidence type="ECO:0000313" key="1">
    <source>
        <dbReference type="EMBL" id="PSF10606.1"/>
    </source>
</evidence>
<dbReference type="CDD" id="cd09739">
    <property type="entry name" value="Cas6_I-F"/>
    <property type="match status" value="1"/>
</dbReference>
<keyword evidence="2" id="KW-1185">Reference proteome</keyword>
<name>A0A2T1KKC7_9GAMM</name>
<dbReference type="GO" id="GO:0043571">
    <property type="term" value="P:maintenance of CRISPR repeat elements"/>
    <property type="evidence" value="ECO:0007669"/>
    <property type="project" value="InterPro"/>
</dbReference>
<organism evidence="1 2">
    <name type="scientific">Marinobacter fuscus</name>
    <dbReference type="NCBI Taxonomy" id="2109942"/>
    <lineage>
        <taxon>Bacteria</taxon>
        <taxon>Pseudomonadati</taxon>
        <taxon>Pseudomonadota</taxon>
        <taxon>Gammaproteobacteria</taxon>
        <taxon>Pseudomonadales</taxon>
        <taxon>Marinobacteraceae</taxon>
        <taxon>Marinobacter</taxon>
    </lineage>
</organism>
<protein>
    <submittedName>
        <fullName evidence="1">Type I-F CRISPR-associated endoribonuclease Cas6/Csy4</fullName>
    </submittedName>
</protein>
<sequence length="208" mass="23914">MRFYQDITLLPDAEVSLGFLWQKVYQQIHIALVEHKIGDNQSQVAVGFPEYGNGAFPLGRKLRLYASERVQLEQLGIEQYLRRLNDYVHLKSVQDVPDVASYVSFVRHHAKGEARIEKDHQNKARLWAAKSGKPLQECLDELEKSRPTLQGKLPFIWMESQETKKREESAGRRFPLFIKRSEQPCPVRGAINCYGLSHPDNPVSLPAF</sequence>
<dbReference type="GO" id="GO:0004519">
    <property type="term" value="F:endonuclease activity"/>
    <property type="evidence" value="ECO:0007669"/>
    <property type="project" value="InterPro"/>
</dbReference>
<dbReference type="InterPro" id="IPR013396">
    <property type="entry name" value="CRISPR-assoc_prot_Csy4"/>
</dbReference>
<reference evidence="1 2" key="1">
    <citation type="submission" date="2018-03" db="EMBL/GenBank/DDBJ databases">
        <title>Marinobacter brunus sp. nov., a marine bacterium of Gamma-proteobacteria isolated from the surface seawater of the South China Sea.</title>
        <authorList>
            <person name="Cheng H."/>
            <person name="Wu Y.-H."/>
            <person name="Xamxidin M."/>
            <person name="Xu X.-W."/>
        </authorList>
    </citation>
    <scope>NUCLEOTIDE SEQUENCE [LARGE SCALE GENOMIC DNA]</scope>
    <source>
        <strain evidence="1 2">NH169-3</strain>
    </source>
</reference>
<evidence type="ECO:0000313" key="2">
    <source>
        <dbReference type="Proteomes" id="UP000239866"/>
    </source>
</evidence>
<accession>A0A2T1KKC7</accession>
<dbReference type="NCBIfam" id="TIGR02563">
    <property type="entry name" value="cas_Csy4"/>
    <property type="match status" value="1"/>
</dbReference>
<proteinExistence type="predicted"/>
<comment type="caution">
    <text evidence="1">The sequence shown here is derived from an EMBL/GenBank/DDBJ whole genome shotgun (WGS) entry which is preliminary data.</text>
</comment>